<dbReference type="Pfam" id="PF00017">
    <property type="entry name" value="SH2"/>
    <property type="match status" value="1"/>
</dbReference>
<feature type="compositionally biased region" description="Basic and acidic residues" evidence="3">
    <location>
        <begin position="357"/>
        <end position="367"/>
    </location>
</feature>
<organism evidence="5 6">
    <name type="scientific">Equus przewalskii</name>
    <name type="common">Przewalski's horse</name>
    <name type="synonym">Equus caballus przewalskii</name>
    <dbReference type="NCBI Taxonomy" id="9798"/>
    <lineage>
        <taxon>Eukaryota</taxon>
        <taxon>Metazoa</taxon>
        <taxon>Chordata</taxon>
        <taxon>Craniata</taxon>
        <taxon>Vertebrata</taxon>
        <taxon>Euteleostomi</taxon>
        <taxon>Mammalia</taxon>
        <taxon>Eutheria</taxon>
        <taxon>Laurasiatheria</taxon>
        <taxon>Perissodactyla</taxon>
        <taxon>Equidae</taxon>
        <taxon>Equus</taxon>
    </lineage>
</organism>
<dbReference type="InterPro" id="IPR000980">
    <property type="entry name" value="SH2"/>
</dbReference>
<dbReference type="GeneID" id="103540444"/>
<keyword evidence="1 2" id="KW-0727">SH2 domain</keyword>
<evidence type="ECO:0000256" key="2">
    <source>
        <dbReference type="PROSITE-ProRule" id="PRU00191"/>
    </source>
</evidence>
<dbReference type="PROSITE" id="PS50001">
    <property type="entry name" value="SH2"/>
    <property type="match status" value="1"/>
</dbReference>
<sequence length="377" mass="40975">MRKLRPREAEQLTQGHTGSPPQEAMTEASKLPPPLPPRLDWFVQTQVDQLAQGGVPTWFHGAISRENAETLLESQPLGCFLIRVSHSHVGYTLSYRAQSGCRHFMVKLLDDGSCTIPGQELAHASLDALVAFHQQQPLRPHGELLTQPCGQKDPACVDYEDLFLYSMALGEEPASPAHGPRECQNPRSCPVASLEEASAKPVLLRGAQQRQPEAEPTRAPPEAAASSHPQRTPLEKACRKLWRNLKTVPETGRKVQQQLKAQLAATSLSSVWDTGRPAGTRSSGARAGGAAGEEDDGPDPSVSTWLTSPAQPQAPRDRDGSSGRSASWSKATSGARGWHQVVMRALSQPEPRGSAEPQKDWLPEEYRPPPPFAPGYC</sequence>
<evidence type="ECO:0000313" key="6">
    <source>
        <dbReference type="RefSeq" id="XP_070442540.1"/>
    </source>
</evidence>
<dbReference type="Gene3D" id="3.30.505.10">
    <property type="entry name" value="SH2 domain"/>
    <property type="match status" value="1"/>
</dbReference>
<protein>
    <submittedName>
        <fullName evidence="6">Hematopoietic SH2 domain-containing protein isoform X1</fullName>
    </submittedName>
</protein>
<feature type="region of interest" description="Disordered" evidence="3">
    <location>
        <begin position="265"/>
        <end position="377"/>
    </location>
</feature>
<feature type="compositionally biased region" description="Polar residues" evidence="3">
    <location>
        <begin position="11"/>
        <end position="20"/>
    </location>
</feature>
<feature type="compositionally biased region" description="Pro residues" evidence="3">
    <location>
        <begin position="368"/>
        <end position="377"/>
    </location>
</feature>
<dbReference type="Proteomes" id="UP001652662">
    <property type="component" value="Chromosome 20"/>
</dbReference>
<reference evidence="6" key="1">
    <citation type="submission" date="2025-08" db="UniProtKB">
        <authorList>
            <consortium name="RefSeq"/>
        </authorList>
    </citation>
    <scope>IDENTIFICATION</scope>
    <source>
        <tissue evidence="6">Blood</tissue>
    </source>
</reference>
<dbReference type="SUPFAM" id="SSF55550">
    <property type="entry name" value="SH2 domain"/>
    <property type="match status" value="1"/>
</dbReference>
<keyword evidence="5" id="KW-1185">Reference proteome</keyword>
<dbReference type="InterPro" id="IPR036860">
    <property type="entry name" value="SH2_dom_sf"/>
</dbReference>
<feature type="region of interest" description="Disordered" evidence="3">
    <location>
        <begin position="206"/>
        <end position="234"/>
    </location>
</feature>
<proteinExistence type="predicted"/>
<gene>
    <name evidence="6" type="primary">HSH2D</name>
</gene>
<dbReference type="PANTHER" id="PTHR14388:SF3">
    <property type="entry name" value="HEMATOPOIETIC SH2 DOMAIN-CONTAINING PROTEIN"/>
    <property type="match status" value="1"/>
</dbReference>
<accession>A0ABM4LQ19</accession>
<dbReference type="RefSeq" id="XP_070442540.1">
    <property type="nucleotide sequence ID" value="XM_070586439.1"/>
</dbReference>
<feature type="compositionally biased region" description="Polar residues" evidence="3">
    <location>
        <begin position="301"/>
        <end position="311"/>
    </location>
</feature>
<name>A0ABM4LQ19_EQUPR</name>
<dbReference type="PRINTS" id="PR00401">
    <property type="entry name" value="SH2DOMAIN"/>
</dbReference>
<evidence type="ECO:0000313" key="5">
    <source>
        <dbReference type="Proteomes" id="UP001652662"/>
    </source>
</evidence>
<feature type="region of interest" description="Disordered" evidence="3">
    <location>
        <begin position="1"/>
        <end position="31"/>
    </location>
</feature>
<evidence type="ECO:0000256" key="3">
    <source>
        <dbReference type="SAM" id="MobiDB-lite"/>
    </source>
</evidence>
<feature type="compositionally biased region" description="Low complexity" evidence="3">
    <location>
        <begin position="265"/>
        <end position="285"/>
    </location>
</feature>
<evidence type="ECO:0000259" key="4">
    <source>
        <dbReference type="PROSITE" id="PS50001"/>
    </source>
</evidence>
<feature type="domain" description="SH2" evidence="4">
    <location>
        <begin position="58"/>
        <end position="149"/>
    </location>
</feature>
<feature type="compositionally biased region" description="Basic and acidic residues" evidence="3">
    <location>
        <begin position="1"/>
        <end position="10"/>
    </location>
</feature>
<dbReference type="PANTHER" id="PTHR14388">
    <property type="entry name" value="T CELL-SPECIFIC ADAPTER PROTEIN TSAD"/>
    <property type="match status" value="1"/>
</dbReference>
<dbReference type="SMART" id="SM00252">
    <property type="entry name" value="SH2"/>
    <property type="match status" value="1"/>
</dbReference>
<evidence type="ECO:0000256" key="1">
    <source>
        <dbReference type="ARBA" id="ARBA00022999"/>
    </source>
</evidence>